<dbReference type="Proteomes" id="UP000011602">
    <property type="component" value="Unassembled WGS sequence"/>
</dbReference>
<dbReference type="STRING" id="1227499.C493_07334"/>
<name>L9X7I3_9EURY</name>
<accession>L9X7I3</accession>
<dbReference type="AlphaFoldDB" id="L9X7I3"/>
<dbReference type="EMBL" id="AOHZ01000040">
    <property type="protein sequence ID" value="ELY57685.1"/>
    <property type="molecule type" value="Genomic_DNA"/>
</dbReference>
<keyword evidence="1" id="KW-1133">Transmembrane helix</keyword>
<evidence type="ECO:0000313" key="2">
    <source>
        <dbReference type="EMBL" id="ELY57685.1"/>
    </source>
</evidence>
<evidence type="ECO:0000313" key="3">
    <source>
        <dbReference type="Proteomes" id="UP000011602"/>
    </source>
</evidence>
<keyword evidence="1" id="KW-0472">Membrane</keyword>
<keyword evidence="3" id="KW-1185">Reference proteome</keyword>
<keyword evidence="1" id="KW-0812">Transmembrane</keyword>
<dbReference type="eggNOG" id="arCOG11871">
    <property type="taxonomic scope" value="Archaea"/>
</dbReference>
<reference evidence="2 3" key="1">
    <citation type="journal article" date="2014" name="PLoS Genet.">
        <title>Phylogenetically driven sequencing of extremely halophilic archaea reveals strategies for static and dynamic osmo-response.</title>
        <authorList>
            <person name="Becker E.A."/>
            <person name="Seitzer P.M."/>
            <person name="Tritt A."/>
            <person name="Larsen D."/>
            <person name="Krusor M."/>
            <person name="Yao A.I."/>
            <person name="Wu D."/>
            <person name="Madern D."/>
            <person name="Eisen J.A."/>
            <person name="Darling A.E."/>
            <person name="Facciotti M.T."/>
        </authorList>
    </citation>
    <scope>NUCLEOTIDE SEQUENCE [LARGE SCALE GENOMIC DNA]</scope>
    <source>
        <strain evidence="2 3">JCM 12255</strain>
    </source>
</reference>
<gene>
    <name evidence="2" type="ORF">C493_07334</name>
</gene>
<feature type="transmembrane region" description="Helical" evidence="1">
    <location>
        <begin position="20"/>
        <end position="47"/>
    </location>
</feature>
<proteinExistence type="predicted"/>
<sequence length="91" mass="10054">MANQTRTLMEDINQAHDTHAIHLWSAIITTVLSLFVLPVLGLVAAYSGFKLKNVMQRSWFGLLFAGLGLVSVISWLLLLAAWQLGYVDLAV</sequence>
<protein>
    <submittedName>
        <fullName evidence="2">Uncharacterized protein</fullName>
    </submittedName>
</protein>
<evidence type="ECO:0000256" key="1">
    <source>
        <dbReference type="SAM" id="Phobius"/>
    </source>
</evidence>
<organism evidence="2 3">
    <name type="scientific">Natronolimnohabitans innermongolicus JCM 12255</name>
    <dbReference type="NCBI Taxonomy" id="1227499"/>
    <lineage>
        <taxon>Archaea</taxon>
        <taxon>Methanobacteriati</taxon>
        <taxon>Methanobacteriota</taxon>
        <taxon>Stenosarchaea group</taxon>
        <taxon>Halobacteria</taxon>
        <taxon>Halobacteriales</taxon>
        <taxon>Natrialbaceae</taxon>
        <taxon>Natronolimnohabitans</taxon>
    </lineage>
</organism>
<dbReference type="RefSeq" id="WP_007258768.1">
    <property type="nucleotide sequence ID" value="NZ_AOHZ01000040.1"/>
</dbReference>
<feature type="transmembrane region" description="Helical" evidence="1">
    <location>
        <begin position="59"/>
        <end position="82"/>
    </location>
</feature>
<comment type="caution">
    <text evidence="2">The sequence shown here is derived from an EMBL/GenBank/DDBJ whole genome shotgun (WGS) entry which is preliminary data.</text>
</comment>